<reference evidence="2" key="1">
    <citation type="journal article" date="2009" name="Proc. Natl. Acad. Sci. U.S.A.">
        <title>Eukaryote-to-eukaryote gene transfer events revealed by the genome sequence of the wine yeast Saccharomyces cerevisiae EC1118.</title>
        <authorList>
            <person name="Novo M."/>
            <person name="Bigey F."/>
            <person name="Beyne E."/>
            <person name="Galeote V."/>
            <person name="Gavory F."/>
            <person name="Mallet S."/>
            <person name="Cambot B."/>
            <person name="Legras J.L."/>
            <person name="Wincker P."/>
            <person name="Casaregola S."/>
            <person name="Dequin S."/>
        </authorList>
    </citation>
    <scope>NUCLEOTIDE SEQUENCE [LARGE SCALE GENOMIC DNA]</scope>
    <source>
        <strain evidence="2">Lalvin EC1118</strain>
        <strain>Lalvin EC1118 / Prise de mousse</strain>
    </source>
</reference>
<keyword evidence="1" id="KW-0812">Transmembrane</keyword>
<feature type="transmembrane region" description="Helical" evidence="1">
    <location>
        <begin position="7"/>
        <end position="30"/>
    </location>
</feature>
<dbReference type="AlphaFoldDB" id="C8Z6W0"/>
<gene>
    <name evidence="2" type="ORF">EC1118_1E8_0463g</name>
</gene>
<accession>C8Z6W0</accession>
<sequence length="200" mass="22673">MEGASEFFFLFSFISHAMMLTGLIGSSSFLEGDGGFFTHSGDDGNHQVLTFIKSSLQTVTQFTFWSLDIILSVTVHVHQRQETVINVQQLVFVSLDNWNFHVVSRWRQIFQLLTSEDINGNQMDFSVTVLTSLRSGHVDNLTWSTLDDNETVLSQGRTLHWVGGGGTSVSSFKGVFFVRHCIYELVFVCVWESMSNWLQK</sequence>
<organism evidence="2">
    <name type="scientific">Saccharomyces cerevisiae (strain Lalvin EC1118 / Prise de mousse)</name>
    <name type="common">Baker's yeast</name>
    <dbReference type="NCBI Taxonomy" id="643680"/>
    <lineage>
        <taxon>Eukaryota</taxon>
        <taxon>Fungi</taxon>
        <taxon>Dikarya</taxon>
        <taxon>Ascomycota</taxon>
        <taxon>Saccharomycotina</taxon>
        <taxon>Saccharomycetes</taxon>
        <taxon>Saccharomycetales</taxon>
        <taxon>Saccharomycetaceae</taxon>
        <taxon>Saccharomyces</taxon>
    </lineage>
</organism>
<evidence type="ECO:0000256" key="1">
    <source>
        <dbReference type="SAM" id="Phobius"/>
    </source>
</evidence>
<protein>
    <submittedName>
        <fullName evidence="2">EC1118_1E8_0463p</fullName>
    </submittedName>
</protein>
<keyword evidence="1" id="KW-1133">Transmembrane helix</keyword>
<proteinExistence type="predicted"/>
<evidence type="ECO:0000313" key="2">
    <source>
        <dbReference type="EMBL" id="CAY79126.1"/>
    </source>
</evidence>
<dbReference type="EMBL" id="FN393067">
    <property type="protein sequence ID" value="CAY79126.1"/>
    <property type="molecule type" value="Genomic_DNA"/>
</dbReference>
<keyword evidence="1" id="KW-0472">Membrane</keyword>
<dbReference type="HOGENOM" id="CLU_1367191_0_0_1"/>
<name>C8Z6W0_YEAS8</name>